<name>A0A9Q1FIT6_SYNKA</name>
<dbReference type="GO" id="GO:0003682">
    <property type="term" value="F:chromatin binding"/>
    <property type="evidence" value="ECO:0007669"/>
    <property type="project" value="TreeGrafter"/>
</dbReference>
<dbReference type="GO" id="GO:0042393">
    <property type="term" value="F:histone binding"/>
    <property type="evidence" value="ECO:0007669"/>
    <property type="project" value="TreeGrafter"/>
</dbReference>
<dbReference type="GO" id="GO:0042585">
    <property type="term" value="C:germinal vesicle"/>
    <property type="evidence" value="ECO:0007669"/>
    <property type="project" value="TreeGrafter"/>
</dbReference>
<evidence type="ECO:0000256" key="1">
    <source>
        <dbReference type="ARBA" id="ARBA00004123"/>
    </source>
</evidence>
<feature type="region of interest" description="Disordered" evidence="5">
    <location>
        <begin position="19"/>
        <end position="40"/>
    </location>
</feature>
<organism evidence="6 7">
    <name type="scientific">Synaphobranchus kaupii</name>
    <name type="common">Kaup's arrowtooth eel</name>
    <dbReference type="NCBI Taxonomy" id="118154"/>
    <lineage>
        <taxon>Eukaryota</taxon>
        <taxon>Metazoa</taxon>
        <taxon>Chordata</taxon>
        <taxon>Craniata</taxon>
        <taxon>Vertebrata</taxon>
        <taxon>Euteleostomi</taxon>
        <taxon>Actinopterygii</taxon>
        <taxon>Neopterygii</taxon>
        <taxon>Teleostei</taxon>
        <taxon>Anguilliformes</taxon>
        <taxon>Synaphobranchidae</taxon>
        <taxon>Synaphobranchus</taxon>
    </lineage>
</organism>
<reference evidence="6" key="1">
    <citation type="journal article" date="2023" name="Science">
        <title>Genome structures resolve the early diversification of teleost fishes.</title>
        <authorList>
            <person name="Parey E."/>
            <person name="Louis A."/>
            <person name="Montfort J."/>
            <person name="Bouchez O."/>
            <person name="Roques C."/>
            <person name="Iampietro C."/>
            <person name="Lluch J."/>
            <person name="Castinel A."/>
            <person name="Donnadieu C."/>
            <person name="Desvignes T."/>
            <person name="Floi Bucao C."/>
            <person name="Jouanno E."/>
            <person name="Wen M."/>
            <person name="Mejri S."/>
            <person name="Dirks R."/>
            <person name="Jansen H."/>
            <person name="Henkel C."/>
            <person name="Chen W.J."/>
            <person name="Zahm M."/>
            <person name="Cabau C."/>
            <person name="Klopp C."/>
            <person name="Thompson A.W."/>
            <person name="Robinson-Rechavi M."/>
            <person name="Braasch I."/>
            <person name="Lecointre G."/>
            <person name="Bobe J."/>
            <person name="Postlethwait J.H."/>
            <person name="Berthelot C."/>
            <person name="Roest Crollius H."/>
            <person name="Guiguen Y."/>
        </authorList>
    </citation>
    <scope>NUCLEOTIDE SEQUENCE</scope>
    <source>
        <strain evidence="6">WJC10195</strain>
    </source>
</reference>
<evidence type="ECO:0000256" key="3">
    <source>
        <dbReference type="ARBA" id="ARBA00022490"/>
    </source>
</evidence>
<dbReference type="EMBL" id="JAINUF010000005">
    <property type="protein sequence ID" value="KAJ8359734.1"/>
    <property type="molecule type" value="Genomic_DNA"/>
</dbReference>
<dbReference type="GO" id="GO:0001939">
    <property type="term" value="C:female pronucleus"/>
    <property type="evidence" value="ECO:0007669"/>
    <property type="project" value="TreeGrafter"/>
</dbReference>
<evidence type="ECO:0000256" key="2">
    <source>
        <dbReference type="ARBA" id="ARBA00004496"/>
    </source>
</evidence>
<dbReference type="GO" id="GO:0044727">
    <property type="term" value="P:epigenetic programing of male pronucleus"/>
    <property type="evidence" value="ECO:0007669"/>
    <property type="project" value="TreeGrafter"/>
</dbReference>
<evidence type="ECO:0008006" key="8">
    <source>
        <dbReference type="Google" id="ProtNLM"/>
    </source>
</evidence>
<protein>
    <recommendedName>
        <fullName evidence="8">Protein STPG4</fullName>
    </recommendedName>
</protein>
<evidence type="ECO:0000313" key="7">
    <source>
        <dbReference type="Proteomes" id="UP001152622"/>
    </source>
</evidence>
<proteinExistence type="predicted"/>
<sequence>MTTGRNTCKGIAKAIDRAKGKNDMKKDHSGRDSWWRESLKDSPNPGRYHVRGFIEEAALNPVSKTYGFQGTGRNAPLPLVRKGDLLLPGAYSYTDSFQETLQRPAYYSFKNCPRPQSCTLGVRDKDVNIAPWQYDLMEKPIPKSPCKHVMFRSAVPRQTFIPREGPAPGQYDVKERPARAITSCFRSTVPRLHTVRSRTPGPGAYEVSWLRDQRPSTAASMGRAYGLFFRNVF</sequence>
<dbReference type="InterPro" id="IPR010736">
    <property type="entry name" value="SHIPPO-rpt"/>
</dbReference>
<evidence type="ECO:0000256" key="5">
    <source>
        <dbReference type="SAM" id="MobiDB-lite"/>
    </source>
</evidence>
<keyword evidence="4" id="KW-0539">Nucleus</keyword>
<dbReference type="Proteomes" id="UP001152622">
    <property type="component" value="Chromosome 5"/>
</dbReference>
<accession>A0A9Q1FIT6</accession>
<dbReference type="PANTHER" id="PTHR35678:SF1">
    <property type="entry name" value="PROTEIN STPG4"/>
    <property type="match status" value="1"/>
</dbReference>
<comment type="subcellular location">
    <subcellularLocation>
        <location evidence="2">Cytoplasm</location>
    </subcellularLocation>
    <subcellularLocation>
        <location evidence="1">Nucleus</location>
    </subcellularLocation>
</comment>
<dbReference type="Pfam" id="PF07004">
    <property type="entry name" value="SHIPPO-rpt"/>
    <property type="match status" value="2"/>
</dbReference>
<gene>
    <name evidence="6" type="ORF">SKAU_G00162590</name>
</gene>
<comment type="caution">
    <text evidence="6">The sequence shown here is derived from an EMBL/GenBank/DDBJ whole genome shotgun (WGS) entry which is preliminary data.</text>
</comment>
<dbReference type="AlphaFoldDB" id="A0A9Q1FIT6"/>
<keyword evidence="3" id="KW-0963">Cytoplasm</keyword>
<dbReference type="PANTHER" id="PTHR35678">
    <property type="entry name" value="PROTEIN STPG4"/>
    <property type="match status" value="1"/>
</dbReference>
<dbReference type="GO" id="GO:0005737">
    <property type="term" value="C:cytoplasm"/>
    <property type="evidence" value="ECO:0007669"/>
    <property type="project" value="UniProtKB-SubCell"/>
</dbReference>
<dbReference type="OrthoDB" id="6228811at2759"/>
<evidence type="ECO:0000313" key="6">
    <source>
        <dbReference type="EMBL" id="KAJ8359734.1"/>
    </source>
</evidence>
<evidence type="ECO:0000256" key="4">
    <source>
        <dbReference type="ARBA" id="ARBA00023242"/>
    </source>
</evidence>
<keyword evidence="7" id="KW-1185">Reference proteome</keyword>
<dbReference type="GO" id="GO:0001940">
    <property type="term" value="C:male pronucleus"/>
    <property type="evidence" value="ECO:0007669"/>
    <property type="project" value="TreeGrafter"/>
</dbReference>